<dbReference type="Proteomes" id="UP001189429">
    <property type="component" value="Unassembled WGS sequence"/>
</dbReference>
<evidence type="ECO:0000313" key="2">
    <source>
        <dbReference type="EMBL" id="CAK0889683.1"/>
    </source>
</evidence>
<evidence type="ECO:0008006" key="4">
    <source>
        <dbReference type="Google" id="ProtNLM"/>
    </source>
</evidence>
<organism evidence="2 3">
    <name type="scientific">Prorocentrum cordatum</name>
    <dbReference type="NCBI Taxonomy" id="2364126"/>
    <lineage>
        <taxon>Eukaryota</taxon>
        <taxon>Sar</taxon>
        <taxon>Alveolata</taxon>
        <taxon>Dinophyceae</taxon>
        <taxon>Prorocentrales</taxon>
        <taxon>Prorocentraceae</taxon>
        <taxon>Prorocentrum</taxon>
    </lineage>
</organism>
<evidence type="ECO:0000256" key="1">
    <source>
        <dbReference type="SAM" id="MobiDB-lite"/>
    </source>
</evidence>
<feature type="compositionally biased region" description="Low complexity" evidence="1">
    <location>
        <begin position="18"/>
        <end position="28"/>
    </location>
</feature>
<reference evidence="2" key="1">
    <citation type="submission" date="2023-10" db="EMBL/GenBank/DDBJ databases">
        <authorList>
            <person name="Chen Y."/>
            <person name="Shah S."/>
            <person name="Dougan E. K."/>
            <person name="Thang M."/>
            <person name="Chan C."/>
        </authorList>
    </citation>
    <scope>NUCLEOTIDE SEQUENCE [LARGE SCALE GENOMIC DNA]</scope>
</reference>
<dbReference type="EMBL" id="CAUYUJ010019253">
    <property type="protein sequence ID" value="CAK0889683.1"/>
    <property type="molecule type" value="Genomic_DNA"/>
</dbReference>
<sequence length="228" mass="23633">PAPPRRRSAPPPAPRPPCAAASARAQGARGDRREMASLLGGRGSRLMEATTASDSDSGAELLERSPISRGALARGAHASAGHLGRRIKAAGLVVFVAGACVCASSIWSPRAAAGSRGVRLGKQVELAAASSPARALRDAKVCHDNEEKWGLLCYKKCSLLTDGMYPIRTTAMTCCESHPCKLNQVHKMGVCGGFSIAGDGESCPHPPGDCFPDEDSSSCYSLFLSAAS</sequence>
<protein>
    <recommendedName>
        <fullName evidence="4">SREBP regulating gene protein</fullName>
    </recommendedName>
</protein>
<name>A0ABN9WSH4_9DINO</name>
<feature type="region of interest" description="Disordered" evidence="1">
    <location>
        <begin position="1"/>
        <end position="60"/>
    </location>
</feature>
<gene>
    <name evidence="2" type="ORF">PCOR1329_LOCUS70154</name>
</gene>
<keyword evidence="3" id="KW-1185">Reference proteome</keyword>
<comment type="caution">
    <text evidence="2">The sequence shown here is derived from an EMBL/GenBank/DDBJ whole genome shotgun (WGS) entry which is preliminary data.</text>
</comment>
<accession>A0ABN9WSH4</accession>
<evidence type="ECO:0000313" key="3">
    <source>
        <dbReference type="Proteomes" id="UP001189429"/>
    </source>
</evidence>
<feature type="non-terminal residue" evidence="2">
    <location>
        <position position="1"/>
    </location>
</feature>
<proteinExistence type="predicted"/>